<organism evidence="2">
    <name type="scientific">Octopus bimaculoides</name>
    <name type="common">California two-spotted octopus</name>
    <dbReference type="NCBI Taxonomy" id="37653"/>
    <lineage>
        <taxon>Eukaryota</taxon>
        <taxon>Metazoa</taxon>
        <taxon>Spiralia</taxon>
        <taxon>Lophotrochozoa</taxon>
        <taxon>Mollusca</taxon>
        <taxon>Cephalopoda</taxon>
        <taxon>Coleoidea</taxon>
        <taxon>Octopodiformes</taxon>
        <taxon>Octopoda</taxon>
        <taxon>Incirrata</taxon>
        <taxon>Octopodidae</taxon>
        <taxon>Octopus</taxon>
    </lineage>
</organism>
<evidence type="ECO:0000313" key="2">
    <source>
        <dbReference type="EMBL" id="KOF86023.1"/>
    </source>
</evidence>
<gene>
    <name evidence="2" type="ORF">OCBIM_22019354mg</name>
</gene>
<dbReference type="EMBL" id="KQ418754">
    <property type="protein sequence ID" value="KOF86023.1"/>
    <property type="molecule type" value="Genomic_DNA"/>
</dbReference>
<feature type="transmembrane region" description="Helical" evidence="1">
    <location>
        <begin position="21"/>
        <end position="40"/>
    </location>
</feature>
<accession>A0A0L8H9Q1</accession>
<protein>
    <submittedName>
        <fullName evidence="2">Uncharacterized protein</fullName>
    </submittedName>
</protein>
<sequence>MCVKCGSCHSHSYIVEKAHEIFSSFAFLIHIVTISPLFLYRPVTITFTSRPNILH</sequence>
<proteinExistence type="predicted"/>
<keyword evidence="1" id="KW-0812">Transmembrane</keyword>
<keyword evidence="1" id="KW-0472">Membrane</keyword>
<reference evidence="2" key="1">
    <citation type="submission" date="2015-07" db="EMBL/GenBank/DDBJ databases">
        <title>MeaNS - Measles Nucleotide Surveillance Program.</title>
        <authorList>
            <person name="Tran T."/>
            <person name="Druce J."/>
        </authorList>
    </citation>
    <scope>NUCLEOTIDE SEQUENCE</scope>
    <source>
        <strain evidence="2">UCB-OBI-ISO-001</strain>
        <tissue evidence="2">Gonad</tissue>
    </source>
</reference>
<dbReference type="AlphaFoldDB" id="A0A0L8H9Q1"/>
<name>A0A0L8H9Q1_OCTBM</name>
<evidence type="ECO:0000256" key="1">
    <source>
        <dbReference type="SAM" id="Phobius"/>
    </source>
</evidence>
<keyword evidence="1" id="KW-1133">Transmembrane helix</keyword>